<dbReference type="RefSeq" id="WP_317137902.1">
    <property type="nucleotide sequence ID" value="NZ_CP043875.1"/>
</dbReference>
<dbReference type="Pfam" id="PF01163">
    <property type="entry name" value="RIO1"/>
    <property type="match status" value="1"/>
</dbReference>
<protein>
    <recommendedName>
        <fullName evidence="3">non-specific serine/threonine protein kinase</fullName>
        <ecNumber evidence="3">2.7.11.1</ecNumber>
    </recommendedName>
</protein>
<dbReference type="InterPro" id="IPR036388">
    <property type="entry name" value="WH-like_DNA-bd_sf"/>
</dbReference>
<dbReference type="Gene3D" id="3.30.200.20">
    <property type="entry name" value="Phosphorylase Kinase, domain 1"/>
    <property type="match status" value="1"/>
</dbReference>
<evidence type="ECO:0000256" key="9">
    <source>
        <dbReference type="ARBA" id="ARBA00022840"/>
    </source>
</evidence>
<dbReference type="GO" id="GO:0030490">
    <property type="term" value="P:maturation of SSU-rRNA"/>
    <property type="evidence" value="ECO:0007669"/>
    <property type="project" value="TreeGrafter"/>
</dbReference>
<dbReference type="InterPro" id="IPR015285">
    <property type="entry name" value="RIO2_wHTH_N"/>
</dbReference>
<dbReference type="InterPro" id="IPR000687">
    <property type="entry name" value="RIO_kinase"/>
</dbReference>
<dbReference type="PANTHER" id="PTHR45852">
    <property type="entry name" value="SER/THR-PROTEIN KINASE RIO2"/>
    <property type="match status" value="1"/>
</dbReference>
<dbReference type="SUPFAM" id="SSF56112">
    <property type="entry name" value="Protein kinase-like (PK-like)"/>
    <property type="match status" value="1"/>
</dbReference>
<evidence type="ECO:0000256" key="10">
    <source>
        <dbReference type="ARBA" id="ARBA00022842"/>
    </source>
</evidence>
<evidence type="ECO:0000313" key="15">
    <source>
        <dbReference type="Proteomes" id="UP001301797"/>
    </source>
</evidence>
<dbReference type="AlphaFoldDB" id="A0AA97I3I6"/>
<dbReference type="Gene3D" id="1.10.510.10">
    <property type="entry name" value="Transferase(Phosphotransferase) domain 1"/>
    <property type="match status" value="1"/>
</dbReference>
<sequence length="286" mass="32720">MPVSADDIRSLHKYEIRILKGIERLMKRYQWVPEDKLREAADLSMSELNYRLGHLMAKNMVKSSTLPYQGYQLVFNGYDTLAVNALVKKGTVQALGCLLGVGKESAVYEALGVGVVVLKFHRIGQRSFQSVRLNRNYLPEWKHFPWIFASNESATREFEALKELHRGGVSVPVPVGINRNVVAMSFIAGVNLNQAVLENPDEVLDEILENMRIAYSLGYIHNDLSEFNVMVDNERVWIIDWPQWIDPSHENADEILKRDLYNIVNYFSKKYGISFTVEEALKRVVG</sequence>
<dbReference type="Proteomes" id="UP001301797">
    <property type="component" value="Chromosome"/>
</dbReference>
<evidence type="ECO:0000256" key="11">
    <source>
        <dbReference type="ARBA" id="ARBA00047899"/>
    </source>
</evidence>
<dbReference type="GO" id="GO:0005524">
    <property type="term" value="F:ATP binding"/>
    <property type="evidence" value="ECO:0007669"/>
    <property type="project" value="UniProtKB-KW"/>
</dbReference>
<dbReference type="InterPro" id="IPR011009">
    <property type="entry name" value="Kinase-like_dom_sf"/>
</dbReference>
<keyword evidence="5" id="KW-0808">Transferase</keyword>
<evidence type="ECO:0000256" key="5">
    <source>
        <dbReference type="ARBA" id="ARBA00022679"/>
    </source>
</evidence>
<evidence type="ECO:0000256" key="1">
    <source>
        <dbReference type="ARBA" id="ARBA00001946"/>
    </source>
</evidence>
<dbReference type="GO" id="GO:0004674">
    <property type="term" value="F:protein serine/threonine kinase activity"/>
    <property type="evidence" value="ECO:0007669"/>
    <property type="project" value="UniProtKB-KW"/>
</dbReference>
<dbReference type="PANTHER" id="PTHR45852:SF1">
    <property type="entry name" value="SERINE_THREONINE-PROTEIN KINASE RIO2"/>
    <property type="match status" value="1"/>
</dbReference>
<evidence type="ECO:0000256" key="8">
    <source>
        <dbReference type="ARBA" id="ARBA00022777"/>
    </source>
</evidence>
<dbReference type="InterPro" id="IPR030484">
    <property type="entry name" value="Rio2"/>
</dbReference>
<evidence type="ECO:0000256" key="2">
    <source>
        <dbReference type="ARBA" id="ARBA00009196"/>
    </source>
</evidence>
<dbReference type="GO" id="GO:0005829">
    <property type="term" value="C:cytosol"/>
    <property type="evidence" value="ECO:0007669"/>
    <property type="project" value="TreeGrafter"/>
</dbReference>
<keyword evidence="6" id="KW-0479">Metal-binding</keyword>
<comment type="catalytic activity">
    <reaction evidence="12">
        <text>L-seryl-[protein] + ATP = O-phospho-L-seryl-[protein] + ADP + H(+)</text>
        <dbReference type="Rhea" id="RHEA:17989"/>
        <dbReference type="Rhea" id="RHEA-COMP:9863"/>
        <dbReference type="Rhea" id="RHEA-COMP:11604"/>
        <dbReference type="ChEBI" id="CHEBI:15378"/>
        <dbReference type="ChEBI" id="CHEBI:29999"/>
        <dbReference type="ChEBI" id="CHEBI:30616"/>
        <dbReference type="ChEBI" id="CHEBI:83421"/>
        <dbReference type="ChEBI" id="CHEBI:456216"/>
        <dbReference type="EC" id="2.7.11.1"/>
    </reaction>
</comment>
<dbReference type="InterPro" id="IPR036390">
    <property type="entry name" value="WH_DNA-bd_sf"/>
</dbReference>
<organism evidence="14 15">
    <name type="scientific">Methanochimaera problematica</name>
    <dbReference type="NCBI Taxonomy" id="2609417"/>
    <lineage>
        <taxon>Archaea</taxon>
        <taxon>Methanobacteriati</taxon>
        <taxon>Methanobacteriota</taxon>
        <taxon>Stenosarchaea group</taxon>
        <taxon>Methanomicrobia</taxon>
        <taxon>Methanomicrobiales</taxon>
        <taxon>Methanomicrobiaceae</taxon>
        <taxon>Methanochimaera</taxon>
    </lineage>
</organism>
<dbReference type="SUPFAM" id="SSF46785">
    <property type="entry name" value="Winged helix' DNA-binding domain"/>
    <property type="match status" value="1"/>
</dbReference>
<accession>A0AA97I3I6</accession>
<dbReference type="GO" id="GO:0030688">
    <property type="term" value="C:preribosome, small subunit precursor"/>
    <property type="evidence" value="ECO:0007669"/>
    <property type="project" value="TreeGrafter"/>
</dbReference>
<dbReference type="KEGG" id="mefw:F1737_00455"/>
<dbReference type="GO" id="GO:0046872">
    <property type="term" value="F:metal ion binding"/>
    <property type="evidence" value="ECO:0007669"/>
    <property type="project" value="UniProtKB-KW"/>
</dbReference>
<evidence type="ECO:0000256" key="4">
    <source>
        <dbReference type="ARBA" id="ARBA00022527"/>
    </source>
</evidence>
<name>A0AA97I3I6_9EURY</name>
<evidence type="ECO:0000259" key="13">
    <source>
        <dbReference type="SMART" id="SM00090"/>
    </source>
</evidence>
<dbReference type="Gene3D" id="1.10.10.10">
    <property type="entry name" value="Winged helix-like DNA-binding domain superfamily/Winged helix DNA-binding domain"/>
    <property type="match status" value="1"/>
</dbReference>
<evidence type="ECO:0000313" key="14">
    <source>
        <dbReference type="EMBL" id="WOF15256.1"/>
    </source>
</evidence>
<keyword evidence="10" id="KW-0460">Magnesium</keyword>
<keyword evidence="15" id="KW-1185">Reference proteome</keyword>
<dbReference type="GeneID" id="85228594"/>
<dbReference type="CDD" id="cd05144">
    <property type="entry name" value="RIO2_C"/>
    <property type="match status" value="1"/>
</dbReference>
<evidence type="ECO:0000256" key="7">
    <source>
        <dbReference type="ARBA" id="ARBA00022741"/>
    </source>
</evidence>
<dbReference type="EC" id="2.7.11.1" evidence="3"/>
<dbReference type="Pfam" id="PF09202">
    <property type="entry name" value="Rio2_N"/>
    <property type="match status" value="1"/>
</dbReference>
<keyword evidence="9" id="KW-0067">ATP-binding</keyword>
<comment type="similarity">
    <text evidence="2">Belongs to the protein kinase superfamily. RIO-type Ser/Thr kinase family.</text>
</comment>
<gene>
    <name evidence="14" type="ORF">F1737_00455</name>
</gene>
<keyword evidence="8" id="KW-0418">Kinase</keyword>
<evidence type="ECO:0000256" key="3">
    <source>
        <dbReference type="ARBA" id="ARBA00012513"/>
    </source>
</evidence>
<comment type="cofactor">
    <cofactor evidence="1">
        <name>Mg(2+)</name>
        <dbReference type="ChEBI" id="CHEBI:18420"/>
    </cofactor>
</comment>
<keyword evidence="7" id="KW-0547">Nucleotide-binding</keyword>
<comment type="catalytic activity">
    <reaction evidence="11">
        <text>L-threonyl-[protein] + ATP = O-phospho-L-threonyl-[protein] + ADP + H(+)</text>
        <dbReference type="Rhea" id="RHEA:46608"/>
        <dbReference type="Rhea" id="RHEA-COMP:11060"/>
        <dbReference type="Rhea" id="RHEA-COMP:11605"/>
        <dbReference type="ChEBI" id="CHEBI:15378"/>
        <dbReference type="ChEBI" id="CHEBI:30013"/>
        <dbReference type="ChEBI" id="CHEBI:30616"/>
        <dbReference type="ChEBI" id="CHEBI:61977"/>
        <dbReference type="ChEBI" id="CHEBI:456216"/>
        <dbReference type="EC" id="2.7.11.1"/>
    </reaction>
</comment>
<evidence type="ECO:0000256" key="12">
    <source>
        <dbReference type="ARBA" id="ARBA00048679"/>
    </source>
</evidence>
<dbReference type="SMART" id="SM00090">
    <property type="entry name" value="RIO"/>
    <property type="match status" value="1"/>
</dbReference>
<keyword evidence="4" id="KW-0723">Serine/threonine-protein kinase</keyword>
<feature type="domain" description="RIO kinase" evidence="13">
    <location>
        <begin position="64"/>
        <end position="286"/>
    </location>
</feature>
<dbReference type="EMBL" id="CP043875">
    <property type="protein sequence ID" value="WOF15256.1"/>
    <property type="molecule type" value="Genomic_DNA"/>
</dbReference>
<dbReference type="InterPro" id="IPR018934">
    <property type="entry name" value="RIO_dom"/>
</dbReference>
<reference evidence="14 15" key="1">
    <citation type="submission" date="2019-09" db="EMBL/GenBank/DDBJ databases">
        <title>The complete genome of Methanoplanus sp. FWC-SCC4.</title>
        <authorList>
            <person name="Chen S.-C."/>
            <person name="Zhou Y.-Z."/>
            <person name="Lai M.-C."/>
        </authorList>
    </citation>
    <scope>NUCLEOTIDE SEQUENCE [LARGE SCALE GENOMIC DNA]</scope>
    <source>
        <strain evidence="14 15">FWC-SCC4</strain>
    </source>
</reference>
<proteinExistence type="inferred from homology"/>
<evidence type="ECO:0000256" key="6">
    <source>
        <dbReference type="ARBA" id="ARBA00022723"/>
    </source>
</evidence>